<keyword evidence="6 9" id="KW-1133">Transmembrane helix</keyword>
<feature type="region of interest" description="Disordered" evidence="8">
    <location>
        <begin position="16"/>
        <end position="44"/>
    </location>
</feature>
<protein>
    <recommendedName>
        <fullName evidence="10">Amino acid transporter transmembrane domain-containing protein</fullName>
    </recommendedName>
</protein>
<dbReference type="STRING" id="5722.A2DI85"/>
<dbReference type="GO" id="GO:0016020">
    <property type="term" value="C:membrane"/>
    <property type="evidence" value="ECO:0007669"/>
    <property type="project" value="UniProtKB-SubCell"/>
</dbReference>
<dbReference type="InterPro" id="IPR013057">
    <property type="entry name" value="AA_transpt_TM"/>
</dbReference>
<evidence type="ECO:0000256" key="4">
    <source>
        <dbReference type="ARBA" id="ARBA00022692"/>
    </source>
</evidence>
<keyword evidence="3" id="KW-0813">Transport</keyword>
<keyword evidence="7 9" id="KW-0472">Membrane</keyword>
<dbReference type="VEuPathDB" id="TrichDB:TVAG_129890"/>
<dbReference type="GO" id="GO:0006865">
    <property type="term" value="P:amino acid transport"/>
    <property type="evidence" value="ECO:0007669"/>
    <property type="project" value="UniProtKB-KW"/>
</dbReference>
<dbReference type="PANTHER" id="PTHR22950:SF458">
    <property type="entry name" value="SODIUM-COUPLED NEUTRAL AMINO ACID TRANSPORTER 11-RELATED"/>
    <property type="match status" value="1"/>
</dbReference>
<dbReference type="EMBL" id="DS113203">
    <property type="protein sequence ID" value="EAY19881.1"/>
    <property type="molecule type" value="Genomic_DNA"/>
</dbReference>
<dbReference type="VEuPathDB" id="TrichDB:TVAGG3_0428630"/>
<dbReference type="AlphaFoldDB" id="A2DI85"/>
<proteinExistence type="inferred from homology"/>
<evidence type="ECO:0000256" key="1">
    <source>
        <dbReference type="ARBA" id="ARBA00004141"/>
    </source>
</evidence>
<dbReference type="Proteomes" id="UP000001542">
    <property type="component" value="Unassembled WGS sequence"/>
</dbReference>
<evidence type="ECO:0000256" key="3">
    <source>
        <dbReference type="ARBA" id="ARBA00022448"/>
    </source>
</evidence>
<evidence type="ECO:0000313" key="12">
    <source>
        <dbReference type="Proteomes" id="UP000001542"/>
    </source>
</evidence>
<reference evidence="11" key="1">
    <citation type="submission" date="2006-10" db="EMBL/GenBank/DDBJ databases">
        <authorList>
            <person name="Amadeo P."/>
            <person name="Zhao Q."/>
            <person name="Wortman J."/>
            <person name="Fraser-Liggett C."/>
            <person name="Carlton J."/>
        </authorList>
    </citation>
    <scope>NUCLEOTIDE SEQUENCE</scope>
    <source>
        <strain evidence="11">G3</strain>
    </source>
</reference>
<dbReference type="InParanoid" id="A2DI85"/>
<gene>
    <name evidence="11" type="ORF">TVAG_129890</name>
</gene>
<evidence type="ECO:0000313" key="11">
    <source>
        <dbReference type="EMBL" id="EAY19881.1"/>
    </source>
</evidence>
<sequence length="160" mass="17333">MSQDPNNPVVDQLIVEQTLPTENKSQDDQVDPSAQGNVEKKGDFEKFDVEEEQEKEGYFGTIMNLLNTILGVGILAGPFAFRPTGLIPSIFLLGLMGVLSNVATVLQCKLQRDTKTAGLDDLCLEIFGGAGQTIVSILTLIFCITCNLAYIIIAVNNLVL</sequence>
<dbReference type="OrthoDB" id="28208at2759"/>
<dbReference type="Pfam" id="PF01490">
    <property type="entry name" value="Aa_trans"/>
    <property type="match status" value="1"/>
</dbReference>
<evidence type="ECO:0000256" key="8">
    <source>
        <dbReference type="SAM" id="MobiDB-lite"/>
    </source>
</evidence>
<evidence type="ECO:0000256" key="9">
    <source>
        <dbReference type="SAM" id="Phobius"/>
    </source>
</evidence>
<feature type="domain" description="Amino acid transporter transmembrane" evidence="10">
    <location>
        <begin position="60"/>
        <end position="159"/>
    </location>
</feature>
<evidence type="ECO:0000259" key="10">
    <source>
        <dbReference type="Pfam" id="PF01490"/>
    </source>
</evidence>
<dbReference type="PANTHER" id="PTHR22950">
    <property type="entry name" value="AMINO ACID TRANSPORTER"/>
    <property type="match status" value="1"/>
</dbReference>
<feature type="transmembrane region" description="Helical" evidence="9">
    <location>
        <begin position="87"/>
        <end position="106"/>
    </location>
</feature>
<feature type="transmembrane region" description="Helical" evidence="9">
    <location>
        <begin position="134"/>
        <end position="155"/>
    </location>
</feature>
<name>A2DI85_TRIV3</name>
<reference evidence="11" key="2">
    <citation type="journal article" date="2007" name="Science">
        <title>Draft genome sequence of the sexually transmitted pathogen Trichomonas vaginalis.</title>
        <authorList>
            <person name="Carlton J.M."/>
            <person name="Hirt R.P."/>
            <person name="Silva J.C."/>
            <person name="Delcher A.L."/>
            <person name="Schatz M."/>
            <person name="Zhao Q."/>
            <person name="Wortman J.R."/>
            <person name="Bidwell S.L."/>
            <person name="Alsmark U.C.M."/>
            <person name="Besteiro S."/>
            <person name="Sicheritz-Ponten T."/>
            <person name="Noel C.J."/>
            <person name="Dacks J.B."/>
            <person name="Foster P.G."/>
            <person name="Simillion C."/>
            <person name="Van de Peer Y."/>
            <person name="Miranda-Saavedra D."/>
            <person name="Barton G.J."/>
            <person name="Westrop G.D."/>
            <person name="Mueller S."/>
            <person name="Dessi D."/>
            <person name="Fiori P.L."/>
            <person name="Ren Q."/>
            <person name="Paulsen I."/>
            <person name="Zhang H."/>
            <person name="Bastida-Corcuera F.D."/>
            <person name="Simoes-Barbosa A."/>
            <person name="Brown M.T."/>
            <person name="Hayes R.D."/>
            <person name="Mukherjee M."/>
            <person name="Okumura C.Y."/>
            <person name="Schneider R."/>
            <person name="Smith A.J."/>
            <person name="Vanacova S."/>
            <person name="Villalvazo M."/>
            <person name="Haas B.J."/>
            <person name="Pertea M."/>
            <person name="Feldblyum T.V."/>
            <person name="Utterback T.R."/>
            <person name="Shu C.L."/>
            <person name="Osoegawa K."/>
            <person name="de Jong P.J."/>
            <person name="Hrdy I."/>
            <person name="Horvathova L."/>
            <person name="Zubacova Z."/>
            <person name="Dolezal P."/>
            <person name="Malik S.B."/>
            <person name="Logsdon J.M. Jr."/>
            <person name="Henze K."/>
            <person name="Gupta A."/>
            <person name="Wang C.C."/>
            <person name="Dunne R.L."/>
            <person name="Upcroft J.A."/>
            <person name="Upcroft P."/>
            <person name="White O."/>
            <person name="Salzberg S.L."/>
            <person name="Tang P."/>
            <person name="Chiu C.-H."/>
            <person name="Lee Y.-S."/>
            <person name="Embley T.M."/>
            <person name="Coombs G.H."/>
            <person name="Mottram J.C."/>
            <person name="Tachezy J."/>
            <person name="Fraser-Liggett C.M."/>
            <person name="Johnson P.J."/>
        </authorList>
    </citation>
    <scope>NUCLEOTIDE SEQUENCE [LARGE SCALE GENOMIC DNA]</scope>
    <source>
        <strain evidence="11">G3</strain>
    </source>
</reference>
<evidence type="ECO:0000256" key="7">
    <source>
        <dbReference type="ARBA" id="ARBA00023136"/>
    </source>
</evidence>
<accession>A2DI85</accession>
<evidence type="ECO:0000256" key="6">
    <source>
        <dbReference type="ARBA" id="ARBA00022989"/>
    </source>
</evidence>
<keyword evidence="4 9" id="KW-0812">Transmembrane</keyword>
<keyword evidence="12" id="KW-1185">Reference proteome</keyword>
<keyword evidence="5" id="KW-0029">Amino-acid transport</keyword>
<comment type="similarity">
    <text evidence="2">Belongs to the amino acid/polyamine transporter 2 family.</text>
</comment>
<evidence type="ECO:0000256" key="5">
    <source>
        <dbReference type="ARBA" id="ARBA00022970"/>
    </source>
</evidence>
<evidence type="ECO:0000256" key="2">
    <source>
        <dbReference type="ARBA" id="ARBA00008066"/>
    </source>
</evidence>
<feature type="transmembrane region" description="Helical" evidence="9">
    <location>
        <begin position="62"/>
        <end position="81"/>
    </location>
</feature>
<organism evidence="11 12">
    <name type="scientific">Trichomonas vaginalis (strain ATCC PRA-98 / G3)</name>
    <dbReference type="NCBI Taxonomy" id="412133"/>
    <lineage>
        <taxon>Eukaryota</taxon>
        <taxon>Metamonada</taxon>
        <taxon>Parabasalia</taxon>
        <taxon>Trichomonadida</taxon>
        <taxon>Trichomonadidae</taxon>
        <taxon>Trichomonas</taxon>
    </lineage>
</organism>
<comment type="subcellular location">
    <subcellularLocation>
        <location evidence="1">Membrane</location>
        <topology evidence="1">Multi-pass membrane protein</topology>
    </subcellularLocation>
</comment>